<proteinExistence type="predicted"/>
<dbReference type="InterPro" id="IPR011009">
    <property type="entry name" value="Kinase-like_dom_sf"/>
</dbReference>
<keyword evidence="5" id="KW-0547">Nucleotide-binding</keyword>
<dbReference type="PROSITE" id="PS00109">
    <property type="entry name" value="PROTEIN_KINASE_TYR"/>
    <property type="match status" value="1"/>
</dbReference>
<gene>
    <name evidence="8" type="ORF">XAT740_LOCUS23287</name>
</gene>
<evidence type="ECO:0000259" key="7">
    <source>
        <dbReference type="PROSITE" id="PS50135"/>
    </source>
</evidence>
<dbReference type="GO" id="GO:0008270">
    <property type="term" value="F:zinc ion binding"/>
    <property type="evidence" value="ECO:0007669"/>
    <property type="project" value="UniProtKB-KW"/>
</dbReference>
<dbReference type="PROSITE" id="PS01357">
    <property type="entry name" value="ZF_ZZ_1"/>
    <property type="match status" value="1"/>
</dbReference>
<dbReference type="SMART" id="SM00219">
    <property type="entry name" value="TyrKc"/>
    <property type="match status" value="1"/>
</dbReference>
<organism evidence="8 9">
    <name type="scientific">Adineta ricciae</name>
    <name type="common">Rotifer</name>
    <dbReference type="NCBI Taxonomy" id="249248"/>
    <lineage>
        <taxon>Eukaryota</taxon>
        <taxon>Metazoa</taxon>
        <taxon>Spiralia</taxon>
        <taxon>Gnathifera</taxon>
        <taxon>Rotifera</taxon>
        <taxon>Eurotatoria</taxon>
        <taxon>Bdelloidea</taxon>
        <taxon>Adinetida</taxon>
        <taxon>Adinetidae</taxon>
        <taxon>Adineta</taxon>
    </lineage>
</organism>
<feature type="domain" description="ZZ-type" evidence="7">
    <location>
        <begin position="255"/>
        <end position="310"/>
    </location>
</feature>
<keyword evidence="5" id="KW-0067">ATP-binding</keyword>
<keyword evidence="2 4" id="KW-0863">Zinc-finger</keyword>
<dbReference type="Proteomes" id="UP000663828">
    <property type="component" value="Unassembled WGS sequence"/>
</dbReference>
<feature type="domain" description="Protein kinase" evidence="6">
    <location>
        <begin position="318"/>
        <end position="580"/>
    </location>
</feature>
<dbReference type="EMBL" id="CAJNOR010001752">
    <property type="protein sequence ID" value="CAF1194022.1"/>
    <property type="molecule type" value="Genomic_DNA"/>
</dbReference>
<evidence type="ECO:0000256" key="5">
    <source>
        <dbReference type="PROSITE-ProRule" id="PRU10141"/>
    </source>
</evidence>
<dbReference type="GO" id="GO:0004674">
    <property type="term" value="F:protein serine/threonine kinase activity"/>
    <property type="evidence" value="ECO:0007669"/>
    <property type="project" value="TreeGrafter"/>
</dbReference>
<feature type="domain" description="ZZ-type" evidence="7">
    <location>
        <begin position="174"/>
        <end position="230"/>
    </location>
</feature>
<evidence type="ECO:0000259" key="6">
    <source>
        <dbReference type="PROSITE" id="PS50011"/>
    </source>
</evidence>
<dbReference type="Gene3D" id="1.10.510.10">
    <property type="entry name" value="Transferase(Phosphotransferase) domain 1"/>
    <property type="match status" value="1"/>
</dbReference>
<dbReference type="SUPFAM" id="SSF56112">
    <property type="entry name" value="Protein kinase-like (PK-like)"/>
    <property type="match status" value="1"/>
</dbReference>
<evidence type="ECO:0000256" key="2">
    <source>
        <dbReference type="ARBA" id="ARBA00022771"/>
    </source>
</evidence>
<reference evidence="8" key="1">
    <citation type="submission" date="2021-02" db="EMBL/GenBank/DDBJ databases">
        <authorList>
            <person name="Nowell W R."/>
        </authorList>
    </citation>
    <scope>NUCLEOTIDE SEQUENCE</scope>
</reference>
<dbReference type="CDD" id="cd02249">
    <property type="entry name" value="ZZ"/>
    <property type="match status" value="1"/>
</dbReference>
<evidence type="ECO:0000256" key="4">
    <source>
        <dbReference type="PROSITE-ProRule" id="PRU00228"/>
    </source>
</evidence>
<comment type="caution">
    <text evidence="8">The sequence shown here is derived from an EMBL/GenBank/DDBJ whole genome shotgun (WGS) entry which is preliminary data.</text>
</comment>
<dbReference type="InterPro" id="IPR000433">
    <property type="entry name" value="Znf_ZZ"/>
</dbReference>
<dbReference type="Pfam" id="PF07714">
    <property type="entry name" value="PK_Tyr_Ser-Thr"/>
    <property type="match status" value="1"/>
</dbReference>
<sequence length="642" mass="73537">MFRRFLTKANSKQTNNNEDAEEQFCLVRWSDTENFDIVQMNQIKSSPGSIKVYETYTIQHNDAQSKGTVILKGTRRDCEQLLQNVTFGQPAARSNAQPMKESSKDEYRTALVKPPHSKSAEQAASTILAEVQDEEKDRRENEKEEKAIRNAVLMKILQLMLAHENSIDDENGEFHRVRCFACSSFPIRTDRYKCLNCERVNLCSRCFERRRESTRHKSGHVFAHFKIPGEIFGRAVTDDDVTLTKLREFYKNDVHASIICDGCDMEIKGLRFKCDTCANYDLCYLCFERGTVSETHESTHSLVVIPVQVVREIPVNDIELGDQLGKGAFGAVYKAKWLSKNRPVACKVIFVPPTMNANTLEKSFLKEIAAYTELSGAYILKTYGFSTSKNEKGKIYMLIMEYMSRGSLASLIKDRGDKISLRRKLDMARNIASGMRKIHEHRMIHRDIRPDNVLVNEFYVAKIGDMGIARFTDPMNQHTIIGCQSYMPPEFYQGSYDQKLDIFTFGLTLNELFTSKRHVFQPRSGNRIAFVEQSAIFADLIARCTADDPKRRPTALEIEKTLDLYSTGFNEMVLSKHPSYMTLSTESKDKIFVAFYEKFHPAAIEFIQKRFPPEFLDNPQDVPGVKVDKNAENQIRIACPVQ</sequence>
<evidence type="ECO:0000256" key="1">
    <source>
        <dbReference type="ARBA" id="ARBA00022723"/>
    </source>
</evidence>
<dbReference type="GO" id="GO:0004713">
    <property type="term" value="F:protein tyrosine kinase activity"/>
    <property type="evidence" value="ECO:0007669"/>
    <property type="project" value="InterPro"/>
</dbReference>
<keyword evidence="3" id="KW-0862">Zinc</keyword>
<dbReference type="GO" id="GO:0005524">
    <property type="term" value="F:ATP binding"/>
    <property type="evidence" value="ECO:0007669"/>
    <property type="project" value="UniProtKB-UniRule"/>
</dbReference>
<dbReference type="InterPro" id="IPR017441">
    <property type="entry name" value="Protein_kinase_ATP_BS"/>
</dbReference>
<dbReference type="InterPro" id="IPR001245">
    <property type="entry name" value="Ser-Thr/Tyr_kinase_cat_dom"/>
</dbReference>
<dbReference type="InterPro" id="IPR008266">
    <property type="entry name" value="Tyr_kinase_AS"/>
</dbReference>
<dbReference type="PANTHER" id="PTHR44329:SF214">
    <property type="entry name" value="PROTEIN KINASE DOMAIN-CONTAINING PROTEIN"/>
    <property type="match status" value="1"/>
</dbReference>
<accession>A0A814VVF3</accession>
<dbReference type="SUPFAM" id="SSF57850">
    <property type="entry name" value="RING/U-box"/>
    <property type="match status" value="2"/>
</dbReference>
<feature type="binding site" evidence="5">
    <location>
        <position position="347"/>
    </location>
    <ligand>
        <name>ATP</name>
        <dbReference type="ChEBI" id="CHEBI:30616"/>
    </ligand>
</feature>
<keyword evidence="1" id="KW-0479">Metal-binding</keyword>
<protein>
    <submittedName>
        <fullName evidence="8">Uncharacterized protein</fullName>
    </submittedName>
</protein>
<dbReference type="SMART" id="SM00291">
    <property type="entry name" value="ZnF_ZZ"/>
    <property type="match status" value="2"/>
</dbReference>
<evidence type="ECO:0000313" key="8">
    <source>
        <dbReference type="EMBL" id="CAF1194022.1"/>
    </source>
</evidence>
<name>A0A814VVF3_ADIRI</name>
<dbReference type="Pfam" id="PF00569">
    <property type="entry name" value="ZZ"/>
    <property type="match status" value="2"/>
</dbReference>
<dbReference type="PROSITE" id="PS50011">
    <property type="entry name" value="PROTEIN_KINASE_DOM"/>
    <property type="match status" value="1"/>
</dbReference>
<evidence type="ECO:0000313" key="9">
    <source>
        <dbReference type="Proteomes" id="UP000663828"/>
    </source>
</evidence>
<dbReference type="InterPro" id="IPR043145">
    <property type="entry name" value="Znf_ZZ_sf"/>
</dbReference>
<dbReference type="InterPro" id="IPR020635">
    <property type="entry name" value="Tyr_kinase_cat_dom"/>
</dbReference>
<dbReference type="PROSITE" id="PS50135">
    <property type="entry name" value="ZF_ZZ_2"/>
    <property type="match status" value="2"/>
</dbReference>
<dbReference type="InterPro" id="IPR000719">
    <property type="entry name" value="Prot_kinase_dom"/>
</dbReference>
<dbReference type="PANTHER" id="PTHR44329">
    <property type="entry name" value="SERINE/THREONINE-PROTEIN KINASE TNNI3K-RELATED"/>
    <property type="match status" value="1"/>
</dbReference>
<dbReference type="InterPro" id="IPR051681">
    <property type="entry name" value="Ser/Thr_Kinases-Pseudokinases"/>
</dbReference>
<keyword evidence="9" id="KW-1185">Reference proteome</keyword>
<evidence type="ECO:0000256" key="3">
    <source>
        <dbReference type="ARBA" id="ARBA00022833"/>
    </source>
</evidence>
<dbReference type="AlphaFoldDB" id="A0A814VVF3"/>
<dbReference type="PROSITE" id="PS00107">
    <property type="entry name" value="PROTEIN_KINASE_ATP"/>
    <property type="match status" value="1"/>
</dbReference>
<dbReference type="Gene3D" id="3.30.60.90">
    <property type="match status" value="2"/>
</dbReference>